<evidence type="ECO:0000313" key="3">
    <source>
        <dbReference type="Proteomes" id="UP000263957"/>
    </source>
</evidence>
<evidence type="ECO:0000313" key="2">
    <source>
        <dbReference type="EMBL" id="HBQ47435.1"/>
    </source>
</evidence>
<dbReference type="AlphaFoldDB" id="A0A356W391"/>
<accession>A0A356W391</accession>
<feature type="region of interest" description="Disordered" evidence="1">
    <location>
        <begin position="98"/>
        <end position="117"/>
    </location>
</feature>
<proteinExistence type="predicted"/>
<organism evidence="2 3">
    <name type="scientific">Hyphomonas atlantica</name>
    <dbReference type="NCBI Taxonomy" id="1280948"/>
    <lineage>
        <taxon>Bacteria</taxon>
        <taxon>Pseudomonadati</taxon>
        <taxon>Pseudomonadota</taxon>
        <taxon>Alphaproteobacteria</taxon>
        <taxon>Hyphomonadales</taxon>
        <taxon>Hyphomonadaceae</taxon>
        <taxon>Hyphomonas</taxon>
    </lineage>
</organism>
<feature type="compositionally biased region" description="Pro residues" evidence="1">
    <location>
        <begin position="108"/>
        <end position="117"/>
    </location>
</feature>
<dbReference type="EMBL" id="DOGS01000023">
    <property type="protein sequence ID" value="HBQ47435.1"/>
    <property type="molecule type" value="Genomic_DNA"/>
</dbReference>
<dbReference type="Proteomes" id="UP000263957">
    <property type="component" value="Unassembled WGS sequence"/>
</dbReference>
<evidence type="ECO:0000256" key="1">
    <source>
        <dbReference type="SAM" id="MobiDB-lite"/>
    </source>
</evidence>
<protein>
    <submittedName>
        <fullName evidence="2">Uncharacterized protein</fullName>
    </submittedName>
</protein>
<sequence length="117" mass="12045">MRRLLRSRLLIVALLLAVGVGSVVSVVQAGQMRVDMAMTGDVQGPDGDSCTACGTGGDGAKASIDCVSACHLSAIDMVDGRAAVGMADDRTYPLDRRQFARSSGPLLDPSPPKSILG</sequence>
<reference evidence="2 3" key="1">
    <citation type="journal article" date="2018" name="Nat. Biotechnol.">
        <title>A standardized bacterial taxonomy based on genome phylogeny substantially revises the tree of life.</title>
        <authorList>
            <person name="Parks D.H."/>
            <person name="Chuvochina M."/>
            <person name="Waite D.W."/>
            <person name="Rinke C."/>
            <person name="Skarshewski A."/>
            <person name="Chaumeil P.A."/>
            <person name="Hugenholtz P."/>
        </authorList>
    </citation>
    <scope>NUCLEOTIDE SEQUENCE [LARGE SCALE GENOMIC DNA]</scope>
    <source>
        <strain evidence="2">UBA10378</strain>
    </source>
</reference>
<comment type="caution">
    <text evidence="2">The sequence shown here is derived from an EMBL/GenBank/DDBJ whole genome shotgun (WGS) entry which is preliminary data.</text>
</comment>
<name>A0A356W391_9PROT</name>
<gene>
    <name evidence="2" type="ORF">DD728_00885</name>
</gene>